<dbReference type="EMBL" id="JACHDN010000001">
    <property type="protein sequence ID" value="MBB5472456.1"/>
    <property type="molecule type" value="Genomic_DNA"/>
</dbReference>
<accession>A0A511FBE7</accession>
<dbReference type="SUPFAM" id="SSF51430">
    <property type="entry name" value="NAD(P)-linked oxidoreductase"/>
    <property type="match status" value="1"/>
</dbReference>
<dbReference type="GO" id="GO:0005829">
    <property type="term" value="C:cytosol"/>
    <property type="evidence" value="ECO:0007669"/>
    <property type="project" value="TreeGrafter"/>
</dbReference>
<name>A0A511FBE7_9CELL</name>
<dbReference type="CDD" id="cd19163">
    <property type="entry name" value="AKR_galDH"/>
    <property type="match status" value="1"/>
</dbReference>
<reference evidence="3 5" key="2">
    <citation type="submission" date="2020-08" db="EMBL/GenBank/DDBJ databases">
        <title>Sequencing the genomes of 1000 actinobacteria strains.</title>
        <authorList>
            <person name="Klenk H.-P."/>
        </authorList>
    </citation>
    <scope>NUCLEOTIDE SEQUENCE [LARGE SCALE GENOMIC DNA]</scope>
    <source>
        <strain evidence="3 5">DSM 9581</strain>
    </source>
</reference>
<evidence type="ECO:0000313" key="3">
    <source>
        <dbReference type="EMBL" id="MBB5472456.1"/>
    </source>
</evidence>
<dbReference type="GO" id="GO:0010349">
    <property type="term" value="F:L-galactose dehydrogenase activity"/>
    <property type="evidence" value="ECO:0007669"/>
    <property type="project" value="UniProtKB-EC"/>
</dbReference>
<dbReference type="AlphaFoldDB" id="A0A511FBE7"/>
<dbReference type="InterPro" id="IPR044479">
    <property type="entry name" value="LGALDH-like"/>
</dbReference>
<dbReference type="Pfam" id="PF00248">
    <property type="entry name" value="Aldo_ket_red"/>
    <property type="match status" value="1"/>
</dbReference>
<dbReference type="Gene3D" id="3.20.20.100">
    <property type="entry name" value="NADP-dependent oxidoreductase domain"/>
    <property type="match status" value="1"/>
</dbReference>
<dbReference type="PANTHER" id="PTHR42686:SF1">
    <property type="entry name" value="GH17980P-RELATED"/>
    <property type="match status" value="1"/>
</dbReference>
<evidence type="ECO:0000313" key="5">
    <source>
        <dbReference type="Proteomes" id="UP000564629"/>
    </source>
</evidence>
<dbReference type="OrthoDB" id="9768851at2"/>
<dbReference type="InterPro" id="IPR036812">
    <property type="entry name" value="NAD(P)_OxRdtase_dom_sf"/>
</dbReference>
<feature type="domain" description="NADP-dependent oxidoreductase" evidence="1">
    <location>
        <begin position="16"/>
        <end position="294"/>
    </location>
</feature>
<reference evidence="2 4" key="1">
    <citation type="submission" date="2019-07" db="EMBL/GenBank/DDBJ databases">
        <title>Whole genome shotgun sequence of Cellulomonas hominis NBRC 16055.</title>
        <authorList>
            <person name="Hosoyama A."/>
            <person name="Uohara A."/>
            <person name="Ohji S."/>
            <person name="Ichikawa N."/>
        </authorList>
    </citation>
    <scope>NUCLEOTIDE SEQUENCE [LARGE SCALE GENOMIC DNA]</scope>
    <source>
        <strain evidence="2 4">NBRC 16055</strain>
    </source>
</reference>
<dbReference type="Proteomes" id="UP000321723">
    <property type="component" value="Unassembled WGS sequence"/>
</dbReference>
<dbReference type="EC" id="1.1.1.316" evidence="3"/>
<dbReference type="Proteomes" id="UP000564629">
    <property type="component" value="Unassembled WGS sequence"/>
</dbReference>
<comment type="caution">
    <text evidence="2">The sequence shown here is derived from an EMBL/GenBank/DDBJ whole genome shotgun (WGS) entry which is preliminary data.</text>
</comment>
<gene>
    <name evidence="2" type="ORF">CHO01_07230</name>
    <name evidence="3" type="ORF">HNR08_001192</name>
</gene>
<dbReference type="InterPro" id="IPR020471">
    <property type="entry name" value="AKR"/>
</dbReference>
<dbReference type="RefSeq" id="WP_146833728.1">
    <property type="nucleotide sequence ID" value="NZ_BJVQ01000006.1"/>
</dbReference>
<evidence type="ECO:0000259" key="1">
    <source>
        <dbReference type="Pfam" id="PF00248"/>
    </source>
</evidence>
<protein>
    <submittedName>
        <fullName evidence="3">L-galactose dehydrogenase</fullName>
        <ecNumber evidence="3">1.1.1.316</ecNumber>
    </submittedName>
    <submittedName>
        <fullName evidence="2">Oxidoreductase aryl-alcohol dehydrogenase like protein</fullName>
    </submittedName>
</protein>
<proteinExistence type="predicted"/>
<evidence type="ECO:0000313" key="4">
    <source>
        <dbReference type="Proteomes" id="UP000321723"/>
    </source>
</evidence>
<dbReference type="EMBL" id="BJVQ01000006">
    <property type="protein sequence ID" value="GEL45607.1"/>
    <property type="molecule type" value="Genomic_DNA"/>
</dbReference>
<sequence length="314" mass="34414">MQTRPLGRTGLDVPVLSLGAAPFGDVYGDITQDDADATIRVALEQGMNLVDTSPWYGQTRSEIVLGRALRGIDRDAYVLTTKCGRYEPGAWDFSAERIRRSIPESLERLGLDHIDLIQCHDIEWGDVDQVVHEALPVLRELRDQGLVRHIGITGYTLDLLERIAVQEEVDSVMTYCTYNLQDRRLAETAARLEQHGIGVFNASPLHMGALTTKGAPEWHPAYPEVLAATRTVSDLCREAGTTIEVLAMQFALDLPEDTGISTTVVGTANPKNVLRNAAVLGQRPDPELVARVEEAFGPWLNVGWDVPKPAVAGA</sequence>
<keyword evidence="4" id="KW-1185">Reference proteome</keyword>
<organism evidence="2 4">
    <name type="scientific">Cellulomonas hominis</name>
    <dbReference type="NCBI Taxonomy" id="156981"/>
    <lineage>
        <taxon>Bacteria</taxon>
        <taxon>Bacillati</taxon>
        <taxon>Actinomycetota</taxon>
        <taxon>Actinomycetes</taxon>
        <taxon>Micrococcales</taxon>
        <taxon>Cellulomonadaceae</taxon>
        <taxon>Cellulomonas</taxon>
    </lineage>
</organism>
<keyword evidence="3" id="KW-0560">Oxidoreductase</keyword>
<evidence type="ECO:0000313" key="2">
    <source>
        <dbReference type="EMBL" id="GEL45607.1"/>
    </source>
</evidence>
<dbReference type="PANTHER" id="PTHR42686">
    <property type="entry name" value="GH17980P-RELATED"/>
    <property type="match status" value="1"/>
</dbReference>
<dbReference type="InterPro" id="IPR023210">
    <property type="entry name" value="NADP_OxRdtase_dom"/>
</dbReference>